<evidence type="ECO:0000313" key="2">
    <source>
        <dbReference type="Proteomes" id="UP001500575"/>
    </source>
</evidence>
<dbReference type="EMBL" id="BAAAQQ010000011">
    <property type="protein sequence ID" value="GAA2125730.1"/>
    <property type="molecule type" value="Genomic_DNA"/>
</dbReference>
<organism evidence="1 2">
    <name type="scientific">Nocardioides bigeumensis</name>
    <dbReference type="NCBI Taxonomy" id="433657"/>
    <lineage>
        <taxon>Bacteria</taxon>
        <taxon>Bacillati</taxon>
        <taxon>Actinomycetota</taxon>
        <taxon>Actinomycetes</taxon>
        <taxon>Propionibacteriales</taxon>
        <taxon>Nocardioidaceae</taxon>
        <taxon>Nocardioides</taxon>
    </lineage>
</organism>
<sequence length="252" mass="26174">MVTFTDVLARELRADAARPLVTFYDFATGERVELSVATYANWVAKTASLLVEEADLERGQRLLVDLPAHWLTPVFLGAAWTVGLEVAWDEESQPADGFVTGPSGLAAYAAGAAGRPVVATALLPLGVGFGDPVPGGVTDFGVEVWGQPDAFVAWDPPTEGDAATPDWTQGELMRAAAAGTLLPISGAVLADGGRLLSEVSPASPSGLASFVEPLTRSGSTVYVVGADGAEGRSRLEETYVAERATARFVAPS</sequence>
<dbReference type="InterPro" id="IPR017523">
    <property type="entry name" value="Rv3268"/>
</dbReference>
<dbReference type="NCBIfam" id="TIGR03089">
    <property type="entry name" value="TIGR03089 family protein"/>
    <property type="match status" value="1"/>
</dbReference>
<gene>
    <name evidence="1" type="ORF">GCM10009843_23720</name>
</gene>
<proteinExistence type="predicted"/>
<protein>
    <submittedName>
        <fullName evidence="1">TIGR03089 family protein</fullName>
    </submittedName>
</protein>
<dbReference type="RefSeq" id="WP_344303932.1">
    <property type="nucleotide sequence ID" value="NZ_BAAAQQ010000011.1"/>
</dbReference>
<comment type="caution">
    <text evidence="1">The sequence shown here is derived from an EMBL/GenBank/DDBJ whole genome shotgun (WGS) entry which is preliminary data.</text>
</comment>
<evidence type="ECO:0000313" key="1">
    <source>
        <dbReference type="EMBL" id="GAA2125730.1"/>
    </source>
</evidence>
<reference evidence="1 2" key="1">
    <citation type="journal article" date="2019" name="Int. J. Syst. Evol. Microbiol.">
        <title>The Global Catalogue of Microorganisms (GCM) 10K type strain sequencing project: providing services to taxonomists for standard genome sequencing and annotation.</title>
        <authorList>
            <consortium name="The Broad Institute Genomics Platform"/>
            <consortium name="The Broad Institute Genome Sequencing Center for Infectious Disease"/>
            <person name="Wu L."/>
            <person name="Ma J."/>
        </authorList>
    </citation>
    <scope>NUCLEOTIDE SEQUENCE [LARGE SCALE GENOMIC DNA]</scope>
    <source>
        <strain evidence="1 2">JCM 16021</strain>
    </source>
</reference>
<dbReference type="SUPFAM" id="SSF56801">
    <property type="entry name" value="Acetyl-CoA synthetase-like"/>
    <property type="match status" value="1"/>
</dbReference>
<name>A0ABN2YDZ6_9ACTN</name>
<accession>A0ABN2YDZ6</accession>
<keyword evidence="2" id="KW-1185">Reference proteome</keyword>
<dbReference type="Proteomes" id="UP001500575">
    <property type="component" value="Unassembled WGS sequence"/>
</dbReference>